<dbReference type="WBParaSite" id="PgR064_g018_t05">
    <property type="protein sequence ID" value="PgR064_g018_t05"/>
    <property type="gene ID" value="PgR064_g018"/>
</dbReference>
<dbReference type="GO" id="GO:0003682">
    <property type="term" value="F:chromatin binding"/>
    <property type="evidence" value="ECO:0007669"/>
    <property type="project" value="TreeGrafter"/>
</dbReference>
<dbReference type="Pfam" id="PF24423">
    <property type="entry name" value="OVT1"/>
    <property type="match status" value="1"/>
</dbReference>
<dbReference type="GO" id="GO:0000793">
    <property type="term" value="C:condensed chromosome"/>
    <property type="evidence" value="ECO:0007669"/>
    <property type="project" value="TreeGrafter"/>
</dbReference>
<evidence type="ECO:0000259" key="4">
    <source>
        <dbReference type="Pfam" id="PF15035"/>
    </source>
</evidence>
<dbReference type="PANTHER" id="PTHR43941:SF1">
    <property type="entry name" value="STRUCTURAL MAINTENANCE OF CHROMOSOMES PROTEIN 2"/>
    <property type="match status" value="1"/>
</dbReference>
<evidence type="ECO:0000256" key="3">
    <source>
        <dbReference type="SAM" id="MobiDB-lite"/>
    </source>
</evidence>
<feature type="coiled-coil region" evidence="2">
    <location>
        <begin position="845"/>
        <end position="879"/>
    </location>
</feature>
<dbReference type="WBParaSite" id="PgR064_g018_t03">
    <property type="protein sequence ID" value="PgR064_g018_t03"/>
    <property type="gene ID" value="PgR064_g018"/>
</dbReference>
<feature type="coiled-coil region" evidence="2">
    <location>
        <begin position="1561"/>
        <end position="1742"/>
    </location>
</feature>
<evidence type="ECO:0000256" key="2">
    <source>
        <dbReference type="SAM" id="Coils"/>
    </source>
</evidence>
<proteinExistence type="predicted"/>
<organism evidence="6 9">
    <name type="scientific">Parascaris univalens</name>
    <name type="common">Nematode worm</name>
    <dbReference type="NCBI Taxonomy" id="6257"/>
    <lineage>
        <taxon>Eukaryota</taxon>
        <taxon>Metazoa</taxon>
        <taxon>Ecdysozoa</taxon>
        <taxon>Nematoda</taxon>
        <taxon>Chromadorea</taxon>
        <taxon>Rhabditida</taxon>
        <taxon>Spirurina</taxon>
        <taxon>Ascaridomorpha</taxon>
        <taxon>Ascaridoidea</taxon>
        <taxon>Ascarididae</taxon>
        <taxon>Parascaris</taxon>
    </lineage>
</organism>
<feature type="coiled-coil region" evidence="2">
    <location>
        <begin position="492"/>
        <end position="817"/>
    </location>
</feature>
<dbReference type="SUPFAM" id="SSF90257">
    <property type="entry name" value="Myosin rod fragments"/>
    <property type="match status" value="1"/>
</dbReference>
<dbReference type="Proteomes" id="UP000887569">
    <property type="component" value="Unplaced"/>
</dbReference>
<feature type="coiled-coil region" evidence="2">
    <location>
        <begin position="69"/>
        <end position="124"/>
    </location>
</feature>
<sequence length="1942" mass="226046">MENVADEENVMEEISETMITSTEFDKSSGAENFKRQVVDTSDVPLYERSGDLVDAVVLLPSSCGGVARFERAQQDLSNFKKRIDANTEEQREHADLMVALQRKIEEYRHHLADIENQVITHKDDGNIFFNIKEHSEMWVPDLKAISADFEFANLLEEERRRNGELRMQLTQQQTEIQRLRQQFQMSIHDKEKTYQIRERNLAQYLGDEQQKMTSLWSELQQLRAQFADYREQTERDLEHQRNEFARVTRNVGGVVRKLSITSLGAEGGVVQYNELIQAAKRFCEQQLPPAGVSADEYNALMKKYEEAIERIVEWESREDGSGSKIPSLEAELKRTKQKLEEYQQAFRKLYDMTKEADTKSGLKKRPRSLSPGSTRLGPSEVVRNLRYVLRTRDNELQQLQRNLNNAKQQIVVLTSNYEIAEEARKRLEKELVDAKKEIISSQKSLDETTREVKRLEDRLHASESQNAFTEGVHTKLEDEIRRLKIIIEQSNVDGTRKALEEAEAQNDLIEDDYKARISELTRRMELIQEDNKRLKSDLATVKEKHRSLELEHNAVLRMINEKDIALQSMENVKDSLMKDLENQRVRFDAVTNELDNLQTNFDSNTRNTMAIEMTVKEIRQQRDNISKEKEDLSKRLVDLSRRLAIEIKKREEIERTSHQNLNEAGKLKEQLANYEKQLLSLRCSNEEQDTKLKTSVAKITTLETSLTSAQKEITKLTELNDKLQSEKQDIMNLRQKTDVELDALKDKMRKLEQEIEKLKSENSLLHEGENQIQKAYKEEVNKVHQLVLELKEAKAEIDELERKLAQINEENQLRLENALQAGSSSDRVNTYEITEITETKIKQLGDQHKLDIQRLENERDDLARRVHQLEDELIEKQHAINAQLTEISDMKSRYEADTEKLQTDFKDLIAKHQSELDDVHDQHSHEVETFRIQEDELRNKVTLLEKKLEDAQNDEKLLRKEINEWEEKYNTLNNELQVVRDQLENMRCDTEKEIQKWKTELYTVQMELKNVEATNETVRSQLVIANERANSLNKTVSDRTAKIRELNAEMRRREEELADTKATVASLETDLTDANRRLKTIEEQYATLKLDNNKILAESDTFKRQFDVLSNTKASNESEIERLKKKIGQMTAIINEHVDEHGQLRNNRDELEKICYEKTKLTDQLNETVKTLESKAERSHRELQILSDKFVVSESEKNALRTQVNKLEQELQFGRELLIRKTNEFHIALEDLAGAHRIAEDGRVNALQELETKKFETADLQSRLENAEQRLSALQQEYLNTDKEKDMLNEALHRFQCVISRAMIPEIGDAIDLPTIDIQVQKLITRIEKLERERNQYRDSLGRLQRKTSDSNMAISKHENLYKSIEERVVDIEEEKRSLETKLSSAKELLRSQEEALKQRDDERRTMKQKIITYDLESRGKDAQIRHLNELVKTLRSELESAQNDSRVLRNREEQWDTNKILLESKVRDHEAETQKMNMLIATFETERGNLNDSVKKLSAQLLDSEAKNADLKDDAERLKRDLVKAAKVETDLRRSLEEQTRIARECQHLRDQLGITKNDLSNSNCRKQQLECELSSTRSELRENKQNLRDSMNRISDLDKQLQNALSDKNRLNDRINELGKVISSEHATESELRQKLLTTNSELNTTQGEVEDLRRRIAQFDIYKHSTNEKAEEMKKIRATLSKKIEILESEKRSAEALISETALQREAIERSLTALERENKELYRNCARLQQQVAQLEMDNGSRLIALTNKQKEDYERFIQTIKAEKAQVERIVENRDRMHKTRIKQLENQLNILREQLNNERIRRRDATDRVLLSDMSKLGGTAFGSFSTGTLSAGANIYPQSTAFDYIVSSGSGFNSHFVTSPPIRSLSPIKDDCYLSSSLNTLKDPATLPPYGMVNEEIKLDKDVEIEDTDSQQEMKKTTIVVHMKGTTKEHESASE</sequence>
<evidence type="ECO:0000259" key="5">
    <source>
        <dbReference type="Pfam" id="PF24627"/>
    </source>
</evidence>
<dbReference type="InterPro" id="IPR057531">
    <property type="entry name" value="PUMA/OVT1_CC"/>
</dbReference>
<feature type="domain" description="PUMA/OVT1 coiled-coil region" evidence="5">
    <location>
        <begin position="394"/>
        <end position="466"/>
    </location>
</feature>
<feature type="coiled-coil region" evidence="2">
    <location>
        <begin position="1495"/>
        <end position="1529"/>
    </location>
</feature>
<feature type="coiled-coil region" evidence="2">
    <location>
        <begin position="389"/>
        <end position="465"/>
    </location>
</feature>
<feature type="coiled-coil region" evidence="2">
    <location>
        <begin position="1780"/>
        <end position="1814"/>
    </location>
</feature>
<reference evidence="7 8" key="1">
    <citation type="submission" date="2022-11" db="UniProtKB">
        <authorList>
            <consortium name="WormBaseParasite"/>
        </authorList>
    </citation>
    <scope>IDENTIFICATION</scope>
</reference>
<feature type="coiled-coil region" evidence="2">
    <location>
        <begin position="155"/>
        <end position="182"/>
    </location>
</feature>
<dbReference type="WBParaSite" id="PgR064_g018_t06">
    <property type="protein sequence ID" value="PgR064_g018_t06"/>
    <property type="gene ID" value="PgR064_g018"/>
</dbReference>
<dbReference type="Gene3D" id="1.10.287.1490">
    <property type="match status" value="3"/>
</dbReference>
<feature type="region of interest" description="Disordered" evidence="3">
    <location>
        <begin position="357"/>
        <end position="376"/>
    </location>
</feature>
<name>A0A915BWR6_PARUN</name>
<keyword evidence="6" id="KW-1185">Reference proteome</keyword>
<evidence type="ECO:0000256" key="1">
    <source>
        <dbReference type="ARBA" id="ARBA00023054"/>
    </source>
</evidence>
<protein>
    <submittedName>
        <fullName evidence="7 8">Major antigen</fullName>
    </submittedName>
</protein>
<dbReference type="GO" id="GO:0007076">
    <property type="term" value="P:mitotic chromosome condensation"/>
    <property type="evidence" value="ECO:0007669"/>
    <property type="project" value="TreeGrafter"/>
</dbReference>
<accession>A0A915BWR6</accession>
<dbReference type="InterPro" id="IPR055167">
    <property type="entry name" value="Rootletin-like_CC"/>
</dbReference>
<feature type="coiled-coil region" evidence="2">
    <location>
        <begin position="1250"/>
        <end position="1452"/>
    </location>
</feature>
<keyword evidence="1 2" id="KW-0175">Coiled coil</keyword>
<evidence type="ECO:0000313" key="9">
    <source>
        <dbReference type="WBParaSite" id="PgR064_g018_t07"/>
    </source>
</evidence>
<feature type="domain" description="Rootletin-like coiled-coil" evidence="4">
    <location>
        <begin position="80"/>
        <end position="247"/>
    </location>
</feature>
<dbReference type="WBParaSite" id="PgR064_g018_t04">
    <property type="protein sequence ID" value="PgR064_g018_t04"/>
    <property type="gene ID" value="PgR064_g018"/>
</dbReference>
<dbReference type="WBParaSite" id="PgR064_g018_t07">
    <property type="protein sequence ID" value="PgR064_g018_t07"/>
    <property type="gene ID" value="PgR064_g018"/>
</dbReference>
<evidence type="ECO:0000313" key="8">
    <source>
        <dbReference type="WBParaSite" id="PgR064_g018_t03"/>
    </source>
</evidence>
<dbReference type="GO" id="GO:0000796">
    <property type="term" value="C:condensin complex"/>
    <property type="evidence" value="ECO:0007669"/>
    <property type="project" value="TreeGrafter"/>
</dbReference>
<dbReference type="PANTHER" id="PTHR43941">
    <property type="entry name" value="STRUCTURAL MAINTENANCE OF CHROMOSOMES PROTEIN 2"/>
    <property type="match status" value="1"/>
</dbReference>
<dbReference type="WBParaSite" id="PgR064_g018_t02">
    <property type="protein sequence ID" value="PgR064_g018_t02"/>
    <property type="gene ID" value="PgR064_g018"/>
</dbReference>
<dbReference type="Pfam" id="PF24627">
    <property type="entry name" value="PUMA_CC"/>
    <property type="match status" value="1"/>
</dbReference>
<feature type="coiled-coil region" evidence="2">
    <location>
        <begin position="297"/>
        <end position="352"/>
    </location>
</feature>
<feature type="coiled-coil region" evidence="2">
    <location>
        <begin position="927"/>
        <end position="1224"/>
    </location>
</feature>
<evidence type="ECO:0000313" key="7">
    <source>
        <dbReference type="WBParaSite" id="PgR064_g018_t02"/>
    </source>
</evidence>
<evidence type="ECO:0000313" key="6">
    <source>
        <dbReference type="Proteomes" id="UP000887569"/>
    </source>
</evidence>
<dbReference type="Pfam" id="PF15035">
    <property type="entry name" value="Rootletin"/>
    <property type="match status" value="1"/>
</dbReference>
<dbReference type="GO" id="GO:0000785">
    <property type="term" value="C:chromatin"/>
    <property type="evidence" value="ECO:0007669"/>
    <property type="project" value="TreeGrafter"/>
</dbReference>
<dbReference type="SUPFAM" id="SSF57997">
    <property type="entry name" value="Tropomyosin"/>
    <property type="match status" value="1"/>
</dbReference>